<dbReference type="AlphaFoldDB" id="S5YEQ6"/>
<gene>
    <name evidence="2" type="ORF">JCM7686_2908</name>
</gene>
<keyword evidence="1" id="KW-1133">Transmembrane helix</keyword>
<reference evidence="2 3" key="1">
    <citation type="journal article" date="2014" name="BMC Genomics">
        <title>Architecture and functions of a multipartite genome of the methylotrophic bacterium Paracoccus aminophilus JCM 7686, containing primary and secondary chromids.</title>
        <authorList>
            <person name="Dziewit L."/>
            <person name="Czarnecki J."/>
            <person name="Wibberg D."/>
            <person name="Radlinska M."/>
            <person name="Mrozek P."/>
            <person name="Szymczak M."/>
            <person name="Schluter A."/>
            <person name="Puhler A."/>
            <person name="Bartosik D."/>
        </authorList>
    </citation>
    <scope>NUCLEOTIDE SEQUENCE [LARGE SCALE GENOMIC DNA]</scope>
    <source>
        <strain evidence="2">JCM 7686</strain>
    </source>
</reference>
<accession>S5YEQ6</accession>
<dbReference type="Pfam" id="PF23987">
    <property type="entry name" value="Phage_holin_10"/>
    <property type="match status" value="1"/>
</dbReference>
<feature type="transmembrane region" description="Helical" evidence="1">
    <location>
        <begin position="7"/>
        <end position="25"/>
    </location>
</feature>
<protein>
    <submittedName>
        <fullName evidence="2">Uncharacterized protein</fullName>
    </submittedName>
</protein>
<evidence type="ECO:0000313" key="3">
    <source>
        <dbReference type="Proteomes" id="UP000015480"/>
    </source>
</evidence>
<dbReference type="InterPro" id="IPR058159">
    <property type="entry name" value="Phage_holin_10"/>
</dbReference>
<sequence length="69" mass="7302">MLGQIALIIRYILYPLAGALTALGFVSFDEATGMLTIYLNDLAVVLAGLVIYAATVIWSRVAKKKGGAT</sequence>
<dbReference type="HOGENOM" id="CLU_2772135_0_0_5"/>
<keyword evidence="1" id="KW-0472">Membrane</keyword>
<dbReference type="Proteomes" id="UP000015480">
    <property type="component" value="Chromosome"/>
</dbReference>
<evidence type="ECO:0000313" key="2">
    <source>
        <dbReference type="EMBL" id="AGT09963.1"/>
    </source>
</evidence>
<dbReference type="STRING" id="1367847.JCM7686_2908"/>
<dbReference type="EMBL" id="CP006650">
    <property type="protein sequence ID" value="AGT09963.1"/>
    <property type="molecule type" value="Genomic_DNA"/>
</dbReference>
<evidence type="ECO:0000256" key="1">
    <source>
        <dbReference type="SAM" id="Phobius"/>
    </source>
</evidence>
<dbReference type="KEGG" id="pami:JCM7686_2908"/>
<organism evidence="2 3">
    <name type="scientific">Paracoccus aminophilus JCM 7686</name>
    <dbReference type="NCBI Taxonomy" id="1367847"/>
    <lineage>
        <taxon>Bacteria</taxon>
        <taxon>Pseudomonadati</taxon>
        <taxon>Pseudomonadota</taxon>
        <taxon>Alphaproteobacteria</taxon>
        <taxon>Rhodobacterales</taxon>
        <taxon>Paracoccaceae</taxon>
        <taxon>Paracoccus</taxon>
    </lineage>
</organism>
<feature type="transmembrane region" description="Helical" evidence="1">
    <location>
        <begin position="37"/>
        <end position="58"/>
    </location>
</feature>
<keyword evidence="3" id="KW-1185">Reference proteome</keyword>
<name>S5YEQ6_PARAH</name>
<keyword evidence="1" id="KW-0812">Transmembrane</keyword>
<dbReference type="RefSeq" id="WP_020951601.1">
    <property type="nucleotide sequence ID" value="NC_022041.1"/>
</dbReference>
<dbReference type="PATRIC" id="fig|1367847.3.peg.2922"/>
<proteinExistence type="predicted"/>